<dbReference type="AlphaFoldDB" id="A0A1B8U537"/>
<evidence type="ECO:0000313" key="1">
    <source>
        <dbReference type="EMBL" id="OBY66966.1"/>
    </source>
</evidence>
<accession>A0A1B8U537</accession>
<dbReference type="Pfam" id="PF19614">
    <property type="entry name" value="DUF6119"/>
    <property type="match status" value="1"/>
</dbReference>
<dbReference type="RefSeq" id="WP_068357813.1">
    <property type="nucleotide sequence ID" value="NZ_CP019337.1"/>
</dbReference>
<gene>
    <name evidence="1" type="ORF">LPB301_03895</name>
</gene>
<dbReference type="OrthoDB" id="740138at2"/>
<dbReference type="STRING" id="996801.BW723_15890"/>
<reference evidence="2" key="1">
    <citation type="submission" date="2016-02" db="EMBL/GenBank/DDBJ databases">
        <title>Paenibacillus sp. LPB0068, isolated from Crassostrea gigas.</title>
        <authorList>
            <person name="Shin S.-K."/>
            <person name="Yi H."/>
        </authorList>
    </citation>
    <scope>NUCLEOTIDE SEQUENCE [LARGE SCALE GENOMIC DNA]</scope>
    <source>
        <strain evidence="2">KCTC 23969</strain>
    </source>
</reference>
<proteinExistence type="predicted"/>
<dbReference type="EMBL" id="LSFL01000009">
    <property type="protein sequence ID" value="OBY66966.1"/>
    <property type="molecule type" value="Genomic_DNA"/>
</dbReference>
<dbReference type="InterPro" id="IPR026487">
    <property type="entry name" value="CHP04141"/>
</dbReference>
<dbReference type="Proteomes" id="UP000092612">
    <property type="component" value="Unassembled WGS sequence"/>
</dbReference>
<protein>
    <recommendedName>
        <fullName evidence="3">Sporadically distributed protein, TIGR04141 family</fullName>
    </recommendedName>
</protein>
<name>A0A1B8U537_9FLAO</name>
<comment type="caution">
    <text evidence="1">The sequence shown here is derived from an EMBL/GenBank/DDBJ whole genome shotgun (WGS) entry which is preliminary data.</text>
</comment>
<evidence type="ECO:0008006" key="3">
    <source>
        <dbReference type="Google" id="ProtNLM"/>
    </source>
</evidence>
<evidence type="ECO:0000313" key="2">
    <source>
        <dbReference type="Proteomes" id="UP000092612"/>
    </source>
</evidence>
<sequence length="597" mass="71094">MKFDSKKIDLKIFKLNNTFYEFKDKSTIERIKLIEDNHLKKLRLKYDLDEHHKLRPVITHSTEEDGFEIWSYCYNQPKDQFYWKLFLPEKLSEGQNFEIIEFSFVLFIKYKSNIYCVIGGSGMSVIRKYIDPDFGINLYQHFAKPTEDILIELNARGIASNISQKRHTYNLNQTISETLEYSEIPTKIKLVLRKELKDSIFKKYKLGTDRTLLEVGSYFYLRKRINFEELKQLIIDLDKILNDDNFTQLTLFRKIDDENLVNELDKVLQNRIIDDVIKLSTSSRNTIQKDILEVVHPSKLERFYECNNYIIKAKYSRGKHDIEVNDRQELYIKSIEHINNNSDDLTNRFEIGKKLFTLGIVGRVNDKELTYANFYAHIIAEIEYLSQKYFRIDGNWYFLKDEFLELMNSDAIDFYRKYELKENILNKWEDGDDEDTYNLSHKNDNYYVLDKVIDSNIELCDLLIIKDDIAYFVHVKNGFNTKMRDLYVQVMLSAKRLSTDIKNNKSSSYLKKTLQAYKKINKKKGLDVKELARKILEKEYEIVYVMAFKNNYRKSDTIIDKINKSKSNIAKYSIVQTVKEMQRLNFGIRLKDISEIK</sequence>
<dbReference type="NCBIfam" id="TIGR04141">
    <property type="entry name" value="TIGR04141 family sporadically distributed protein"/>
    <property type="match status" value="1"/>
</dbReference>
<dbReference type="KEGG" id="prn:BW723_15890"/>
<keyword evidence="2" id="KW-1185">Reference proteome</keyword>
<organism evidence="1 2">
    <name type="scientific">Polaribacter reichenbachii</name>
    <dbReference type="NCBI Taxonomy" id="996801"/>
    <lineage>
        <taxon>Bacteria</taxon>
        <taxon>Pseudomonadati</taxon>
        <taxon>Bacteroidota</taxon>
        <taxon>Flavobacteriia</taxon>
        <taxon>Flavobacteriales</taxon>
        <taxon>Flavobacteriaceae</taxon>
    </lineage>
</organism>